<comment type="caution">
    <text evidence="1">The sequence shown here is derived from an EMBL/GenBank/DDBJ whole genome shotgun (WGS) entry which is preliminary data.</text>
</comment>
<reference evidence="2" key="2">
    <citation type="submission" date="2013-04" db="EMBL/GenBank/DDBJ databases">
        <title>Genomic mechanisms accounting for the adaptation to parasitism in nematode-trapping fungi.</title>
        <authorList>
            <person name="Ahren D.G."/>
        </authorList>
    </citation>
    <scope>NUCLEOTIDE SEQUENCE [LARGE SCALE GENOMIC DNA]</scope>
    <source>
        <strain evidence="2">CBS 200.50</strain>
    </source>
</reference>
<dbReference type="OrthoDB" id="5348995at2759"/>
<dbReference type="HOGENOM" id="CLU_009121_0_0_1"/>
<evidence type="ECO:0000313" key="1">
    <source>
        <dbReference type="EMBL" id="EPS44192.1"/>
    </source>
</evidence>
<dbReference type="Proteomes" id="UP000015100">
    <property type="component" value="Unassembled WGS sequence"/>
</dbReference>
<dbReference type="STRING" id="1284197.S8C930"/>
<dbReference type="AlphaFoldDB" id="S8C930"/>
<dbReference type="EMBL" id="AQGS01000057">
    <property type="protein sequence ID" value="EPS44192.1"/>
    <property type="molecule type" value="Genomic_DNA"/>
</dbReference>
<keyword evidence="2" id="KW-1185">Reference proteome</keyword>
<proteinExistence type="predicted"/>
<accession>S8C930</accession>
<evidence type="ECO:0008006" key="3">
    <source>
        <dbReference type="Google" id="ProtNLM"/>
    </source>
</evidence>
<gene>
    <name evidence="1" type="ORF">H072_1876</name>
</gene>
<sequence length="508" mass="57971">MRKAIPVKLYQPSVHSEKDSLDCDTITAGKTIVSASVSDYDSPILPPILNLPVEIFTIFLRHLSLSDLVAISLTTKLLRKFRPEPTIYGFKPDTEAEAKCISKIHLRFLPLRTMKPNVPDKKLSFLRLARSTTYKCPFCSHPLCPPTCSTALFLDSYTGIFFPRSLYSTSKAKFKYHPDNTRTTPPPVPSTWKLLSKDDRTHSHKPQKFVYSTIWCTHHRCPRNLLNTQPKRGIFSPQKSLSEGANLFLEEYKHNWSELSFLLHLKSADSSENWLTWARVPAGRELRGIPIRGGQEVYANTVYEYSFYETFCQHCLLSCGQMHMYSSVFGIICDCTGRASDLGAAGCRRCGLVSVRFTVVKSFGEERERSLCLATECKVVKGGGSGVTGRRLEPIDSGRHRMFLDIVRGRVLVDLQPAPKIGILDLPKEILSTIMMYVAREQPKEYSNQPYDLLQTSYIFAKYFYWTSYAPEKSFWEMQRHFHDLELVVIAKKKGRKVNDSMEENSEI</sequence>
<protein>
    <recommendedName>
        <fullName evidence="3">F-box domain-containing protein</fullName>
    </recommendedName>
</protein>
<dbReference type="OMA" id="CLATECK"/>
<name>S8C930_DACHA</name>
<reference evidence="1 2" key="1">
    <citation type="journal article" date="2013" name="PLoS Genet.">
        <title>Genomic mechanisms accounting for the adaptation to parasitism in nematode-trapping fungi.</title>
        <authorList>
            <person name="Meerupati T."/>
            <person name="Andersson K.M."/>
            <person name="Friman E."/>
            <person name="Kumar D."/>
            <person name="Tunlid A."/>
            <person name="Ahren D."/>
        </authorList>
    </citation>
    <scope>NUCLEOTIDE SEQUENCE [LARGE SCALE GENOMIC DNA]</scope>
    <source>
        <strain evidence="1 2">CBS 200.50</strain>
    </source>
</reference>
<organism evidence="1 2">
    <name type="scientific">Dactylellina haptotyla (strain CBS 200.50)</name>
    <name type="common">Nematode-trapping fungus</name>
    <name type="synonym">Monacrosporium haptotylum</name>
    <dbReference type="NCBI Taxonomy" id="1284197"/>
    <lineage>
        <taxon>Eukaryota</taxon>
        <taxon>Fungi</taxon>
        <taxon>Dikarya</taxon>
        <taxon>Ascomycota</taxon>
        <taxon>Pezizomycotina</taxon>
        <taxon>Orbiliomycetes</taxon>
        <taxon>Orbiliales</taxon>
        <taxon>Orbiliaceae</taxon>
        <taxon>Dactylellina</taxon>
    </lineage>
</organism>
<evidence type="ECO:0000313" key="2">
    <source>
        <dbReference type="Proteomes" id="UP000015100"/>
    </source>
</evidence>